<evidence type="ECO:0000259" key="4">
    <source>
        <dbReference type="PROSITE" id="PS50853"/>
    </source>
</evidence>
<dbReference type="InterPro" id="IPR003961">
    <property type="entry name" value="FN3_dom"/>
</dbReference>
<dbReference type="RefSeq" id="WP_112117106.1">
    <property type="nucleotide sequence ID" value="NZ_UAQE01000001.1"/>
</dbReference>
<feature type="domain" description="SLH" evidence="5">
    <location>
        <begin position="1564"/>
        <end position="1627"/>
    </location>
</feature>
<gene>
    <name evidence="6" type="ORF">NCTC7582_01870</name>
</gene>
<dbReference type="InterPro" id="IPR042229">
    <property type="entry name" value="Listeria/Bacterioides_rpt_sf"/>
</dbReference>
<dbReference type="Pfam" id="PF00395">
    <property type="entry name" value="SLH"/>
    <property type="match status" value="3"/>
</dbReference>
<dbReference type="PROSITE" id="PS51272">
    <property type="entry name" value="SLH"/>
    <property type="match status" value="3"/>
</dbReference>
<evidence type="ECO:0000256" key="1">
    <source>
        <dbReference type="ARBA" id="ARBA00004196"/>
    </source>
</evidence>
<evidence type="ECO:0000313" key="7">
    <source>
        <dbReference type="Proteomes" id="UP000251431"/>
    </source>
</evidence>
<dbReference type="GO" id="GO:0008810">
    <property type="term" value="F:cellulase activity"/>
    <property type="evidence" value="ECO:0007669"/>
    <property type="project" value="UniProtKB-EC"/>
</dbReference>
<dbReference type="InterPro" id="IPR002126">
    <property type="entry name" value="Cadherin-like_dom"/>
</dbReference>
<dbReference type="PANTHER" id="PTHR43308">
    <property type="entry name" value="OUTER MEMBRANE PROTEIN ALPHA-RELATED"/>
    <property type="match status" value="1"/>
</dbReference>
<feature type="domain" description="Cadherin" evidence="3">
    <location>
        <begin position="531"/>
        <end position="660"/>
    </location>
</feature>
<dbReference type="Gene3D" id="2.60.40.1220">
    <property type="match status" value="1"/>
</dbReference>
<dbReference type="Gene3D" id="2.60.40.60">
    <property type="entry name" value="Cadherins"/>
    <property type="match status" value="1"/>
</dbReference>
<dbReference type="Pfam" id="PF00028">
    <property type="entry name" value="Cadherin"/>
    <property type="match status" value="1"/>
</dbReference>
<dbReference type="InterPro" id="IPR015919">
    <property type="entry name" value="Cadherin-like_sf"/>
</dbReference>
<accession>A0A2X0XMD3</accession>
<dbReference type="Gene3D" id="2.60.40.4270">
    <property type="entry name" value="Listeria-Bacteroides repeat domain"/>
    <property type="match status" value="1"/>
</dbReference>
<dbReference type="PROSITE" id="PS50268">
    <property type="entry name" value="CADHERIN_2"/>
    <property type="match status" value="1"/>
</dbReference>
<dbReference type="SUPFAM" id="SSF49265">
    <property type="entry name" value="Fibronectin type III"/>
    <property type="match status" value="1"/>
</dbReference>
<dbReference type="EC" id="3.2.1.4" evidence="6"/>
<sequence length="1648" mass="177701">MGKKILTITLCLVLVAYSQMVGIGFVSPLKVEAAACDSPDFPSCIQDLSQASWKDDTNNGFVVSGIPGDNGIDLFTYSNGSQFPAGYYFDADEYSPPKSIRISAGESFAGGIFDLKSIKINTINKHLENDALSLTIQGYDGAGNPKGNPVTFKTVANHEPIYDIPINIEGINSFVITASVNFIPTVQAGLWDLTFTQFTIDIPNNNPPTITNGAITPSNITTSGVQLDWAKASDDITAQEDLEYQVYQSSSNNIDTVSTIELNGTPLGGYTKDSNSFNVTGLVANTTYYFNVIVKDTDGNKSAYTMQQVTTLALNKPPTSSNGTIDVNEGQVYTFNSTSFAFSDEDAGDTLQQIQISTIPNSGQLFLDNNNNQQFDGGEAITNGMTISKANLDAGNLKYITENGTSSSFTFKVSDGIDFSTVYTMSLVVNARPAVTISTNKPSPTNSLPIFIAIVFSGSVTGFTVGDIEVTNGNVTALSGIGNIYTALVSPITDGAVKIKIPEKVVATSGGALNKASNELQIFYDSTPPTDIELNNTTVQEKKPIGTTVGTFAAVDTGSSQTFTYSLQSGDTSFFTIDGNVLKTKAMFAFDTKNSYKITIRVTDEAGNTLDKEFTIQITKNHAPSGSIIVNGGQISTSSINVTLTLTATDLEGEAIEMRFSNDGITWSSWESKISTKSWTLSHGEGSKTVYMQLRDTAGNISNTFSDTIVLDTTPPVITGVTNNGVYNTDVTISFNEGTATLNGATFSSGATVSTSGNYTLVATDSAGNTTTITFVIDKALPKAVEVEIKSNNLDPTKAKVGDTITLTMKTDKNIQAPIITISGKAAIVTGASTNWQATYVIDNGDLEGTAPFTINFKDLLGNSAIEVTDVTDGSYVIVDSVKPTVKKVTMASNNANPTVAKVDDVITIDFETSEDIQSPNVSILGQTANVNDKGDGDAKTWQASYTLKSTDSDGPISFTIDFQDIAGNEGLQVTEISSGTIVIFDKISPEITTYFPAHQAINVQPADNLVLTFDEKVLPVTSKNIVIRNAADNQIVETIAVTQANVSITNETVTVNPTLDLAHNTTYSIQIDAGAFTDVAGNAYKGITNNTSWNFTTSALQTYMVTYDSNGSDGGIVPTDSKQYKNQDNITVLGNTGNLMKAGYTFVGWNTKADGKGVTYKIGQTIQMGKGNLILYALWSKNNVPGDGGSSTPSPTPTPDPVAPSNQLKINVVDQSMPDDVLLQTVLTRVLSNGSFQDTVNFTVANANEFLRILGNKEDKRSRLVIPNMEPPASETKVILDRDAAKRLIEGKSNFSIAMGMVKIDVPFTSMSDFNEDIFFRIVPIKDALRQKAIEDRAKQAEIVLQQGNGANVKLVGQPISIDTNLQNRQVTLLLPLPANLTSAQRENMMVYVEHSNGTAEIIRGRFAEFTRGQTGIVFDVEHFSTFSLLYVEQAQEEVPPEKEPIEVGSTFASYIHGYTDGTFRPNVNVTRAQMAAMLARNLSDNHVPEASNLFYADTATSWAKNDIEYIRTEGIMQGRHDRSFGPNEMITRAQMAVIAVRWIDKQCVEGATDTSYCEINTSGETYRDVAVTHWAAKEINRISAIGIMVGSGNGEFRPEEKLTRAQAVKVLNRIFNRPIPTEDTEQIFKDIPKEHWAYFEIQAAAK</sequence>
<evidence type="ECO:0000313" key="6">
    <source>
        <dbReference type="EMBL" id="SPT98713.1"/>
    </source>
</evidence>
<organism evidence="6 7">
    <name type="scientific">Lysinibacillus capsici</name>
    <dbReference type="NCBI Taxonomy" id="2115968"/>
    <lineage>
        <taxon>Bacteria</taxon>
        <taxon>Bacillati</taxon>
        <taxon>Bacillota</taxon>
        <taxon>Bacilli</taxon>
        <taxon>Bacillales</taxon>
        <taxon>Bacillaceae</taxon>
        <taxon>Lysinibacillus</taxon>
    </lineage>
</organism>
<evidence type="ECO:0000259" key="3">
    <source>
        <dbReference type="PROSITE" id="PS50268"/>
    </source>
</evidence>
<dbReference type="GO" id="GO:0007156">
    <property type="term" value="P:homophilic cell adhesion via plasma membrane adhesion molecules"/>
    <property type="evidence" value="ECO:0007669"/>
    <property type="project" value="InterPro"/>
</dbReference>
<dbReference type="InterPro" id="IPR001119">
    <property type="entry name" value="SLH_dom"/>
</dbReference>
<dbReference type="GO" id="GO:0005509">
    <property type="term" value="F:calcium ion binding"/>
    <property type="evidence" value="ECO:0007669"/>
    <property type="project" value="InterPro"/>
</dbReference>
<dbReference type="InterPro" id="IPR013378">
    <property type="entry name" value="InlB-like_B-rpt"/>
</dbReference>
<feature type="domain" description="SLH" evidence="5">
    <location>
        <begin position="1492"/>
        <end position="1555"/>
    </location>
</feature>
<dbReference type="Pfam" id="PF19078">
    <property type="entry name" value="Big_12"/>
    <property type="match status" value="1"/>
</dbReference>
<keyword evidence="6" id="KW-0326">Glycosidase</keyword>
<dbReference type="SUPFAM" id="SSF49313">
    <property type="entry name" value="Cadherin-like"/>
    <property type="match status" value="1"/>
</dbReference>
<dbReference type="Pfam" id="PF16184">
    <property type="entry name" value="Cadherin_3"/>
    <property type="match status" value="1"/>
</dbReference>
<proteinExistence type="predicted"/>
<protein>
    <submittedName>
        <fullName evidence="6">S-layer protein</fullName>
        <ecNumber evidence="6">3.2.1.4</ecNumber>
    </submittedName>
</protein>
<dbReference type="InterPro" id="IPR032812">
    <property type="entry name" value="SbsA_Ig"/>
</dbReference>
<keyword evidence="2" id="KW-0732">Signal</keyword>
<feature type="domain" description="Fibronectin type-III" evidence="4">
    <location>
        <begin position="211"/>
        <end position="315"/>
    </location>
</feature>
<dbReference type="CDD" id="cd11304">
    <property type="entry name" value="Cadherin_repeat"/>
    <property type="match status" value="1"/>
</dbReference>
<keyword evidence="6" id="KW-0378">Hydrolase</keyword>
<feature type="domain" description="SLH" evidence="5">
    <location>
        <begin position="1430"/>
        <end position="1491"/>
    </location>
</feature>
<dbReference type="PANTHER" id="PTHR43308:SF5">
    <property type="entry name" value="S-LAYER PROTEIN _ PEPTIDOGLYCAN ENDO-BETA-N-ACETYLGLUCOSAMINIDASE"/>
    <property type="match status" value="1"/>
</dbReference>
<name>A0A2X0XMD3_9BACI</name>
<evidence type="ECO:0000256" key="2">
    <source>
        <dbReference type="ARBA" id="ARBA00022729"/>
    </source>
</evidence>
<reference evidence="6 7" key="1">
    <citation type="submission" date="2018-06" db="EMBL/GenBank/DDBJ databases">
        <authorList>
            <consortium name="Pathogen Informatics"/>
            <person name="Doyle S."/>
        </authorList>
    </citation>
    <scope>NUCLEOTIDE SEQUENCE [LARGE SCALE GENOMIC DNA]</scope>
    <source>
        <strain evidence="6 7">NCTC7582</strain>
    </source>
</reference>
<dbReference type="InterPro" id="IPR014755">
    <property type="entry name" value="Cu-Rt/internalin_Ig-like"/>
</dbReference>
<dbReference type="EMBL" id="UAQE01000001">
    <property type="protein sequence ID" value="SPT98713.1"/>
    <property type="molecule type" value="Genomic_DNA"/>
</dbReference>
<dbReference type="GO" id="GO:0030313">
    <property type="term" value="C:cell envelope"/>
    <property type="evidence" value="ECO:0007669"/>
    <property type="project" value="UniProtKB-SubCell"/>
</dbReference>
<dbReference type="InterPro" id="IPR036116">
    <property type="entry name" value="FN3_sf"/>
</dbReference>
<dbReference type="InterPro" id="IPR044048">
    <property type="entry name" value="Big_12"/>
</dbReference>
<dbReference type="CDD" id="cd00063">
    <property type="entry name" value="FN3"/>
    <property type="match status" value="1"/>
</dbReference>
<dbReference type="Proteomes" id="UP000251431">
    <property type="component" value="Unassembled WGS sequence"/>
</dbReference>
<dbReference type="NCBIfam" id="TIGR02543">
    <property type="entry name" value="List_Bact_rpt"/>
    <property type="match status" value="1"/>
</dbReference>
<evidence type="ECO:0000259" key="5">
    <source>
        <dbReference type="PROSITE" id="PS51272"/>
    </source>
</evidence>
<dbReference type="SMART" id="SM00060">
    <property type="entry name" value="FN3"/>
    <property type="match status" value="1"/>
</dbReference>
<dbReference type="InterPro" id="IPR051465">
    <property type="entry name" value="Cell_Envelope_Struct_Comp"/>
</dbReference>
<dbReference type="Pfam" id="PF13205">
    <property type="entry name" value="Big_5"/>
    <property type="match status" value="1"/>
</dbReference>
<dbReference type="Pfam" id="PF09479">
    <property type="entry name" value="Flg_new"/>
    <property type="match status" value="1"/>
</dbReference>
<dbReference type="InterPro" id="IPR013783">
    <property type="entry name" value="Ig-like_fold"/>
</dbReference>
<dbReference type="PROSITE" id="PS50853">
    <property type="entry name" value="FN3"/>
    <property type="match status" value="1"/>
</dbReference>
<dbReference type="GO" id="GO:0016020">
    <property type="term" value="C:membrane"/>
    <property type="evidence" value="ECO:0007669"/>
    <property type="project" value="InterPro"/>
</dbReference>
<dbReference type="Gene3D" id="2.60.40.10">
    <property type="entry name" value="Immunoglobulins"/>
    <property type="match status" value="1"/>
</dbReference>
<comment type="subcellular location">
    <subcellularLocation>
        <location evidence="1">Cell envelope</location>
    </subcellularLocation>
</comment>